<dbReference type="AlphaFoldDB" id="A0A6C0I098"/>
<dbReference type="InterPro" id="IPR017907">
    <property type="entry name" value="Znf_RING_CS"/>
</dbReference>
<dbReference type="Pfam" id="PF14634">
    <property type="entry name" value="zf-RING_5"/>
    <property type="match status" value="1"/>
</dbReference>
<dbReference type="PANTHER" id="PTHR47156:SF10">
    <property type="entry name" value="E3 UBIQUITIN-PROTEIN LIGASE TRIM-21-RELATED"/>
    <property type="match status" value="1"/>
</dbReference>
<evidence type="ECO:0000256" key="3">
    <source>
        <dbReference type="ARBA" id="ARBA00022833"/>
    </source>
</evidence>
<keyword evidence="1" id="KW-0479">Metal-binding</keyword>
<dbReference type="InterPro" id="IPR001841">
    <property type="entry name" value="Znf_RING"/>
</dbReference>
<dbReference type="PANTHER" id="PTHR47156">
    <property type="entry name" value="PROTEIN CBG20824"/>
    <property type="match status" value="1"/>
</dbReference>
<dbReference type="EMBL" id="MN740068">
    <property type="protein sequence ID" value="QHT86448.1"/>
    <property type="molecule type" value="Genomic_DNA"/>
</dbReference>
<organism evidence="5">
    <name type="scientific">viral metagenome</name>
    <dbReference type="NCBI Taxonomy" id="1070528"/>
    <lineage>
        <taxon>unclassified sequences</taxon>
        <taxon>metagenomes</taxon>
        <taxon>organismal metagenomes</taxon>
    </lineage>
</organism>
<dbReference type="CDD" id="cd16449">
    <property type="entry name" value="RING-HC"/>
    <property type="match status" value="1"/>
</dbReference>
<dbReference type="SMART" id="SM00184">
    <property type="entry name" value="RING"/>
    <property type="match status" value="1"/>
</dbReference>
<name>A0A6C0I098_9ZZZZ</name>
<evidence type="ECO:0000256" key="2">
    <source>
        <dbReference type="ARBA" id="ARBA00022771"/>
    </source>
</evidence>
<sequence>MDNPLECPVCLEKYSSEKKAMNTNCGHTFCQSCIRQLHSCPNCRGNITTYEVNYALMAVVDMTNVATNVAAAANAATNVAANTAANAAMNINTIRAANAAANAAEMQSDVAVAMRADAVGVMRADAMQVNIMQANAASAMRANAMQANASTSASSPYYSRINPPSAEDEERCKFEIARCFGRGYFDGLSNELKELLITNMWHQLSVRIYHLDENRITIGGAPYTGGSRPGFGRFSSTGVTLERPKSPLELFMEFVTSRNYYSSSNIVPIPTAIEGLRTDLTFAQLAILCNKYMSYNFRTNEFMIDSRLAKFIKILPDIDYFIEAIGMCQRPTFWAKTMEWLDYIANASMQLGILSWEEATNDQKNTLRLIALIGPSAEVCGTVAIMRGFETGEALINFSGNARDVRAIAAMMDAISNPTTYQVSQVAQALLNHNVSLNGRKLYISLEWKTLDDLDLGLRLPNGKIIDFRTMLVNDIELNFDANANCTRSPTTTPVEFISSRVGTTPLFGRYTVLVNCYKFKYSRVSIPFTLTITVGGVSNTYSYSWNGAAGSAVNGGTCYQQFTIGPEDFIEQSREPIISDSRARSISANTSKFREHYGSNPSSNIVDLSDAPREVERLWIYNLEANCGITGGGRSLISSLIGKARTTLSERLTPKPFVEYFANLPESADIRIQLAQCSGLPAYATQITRDLESRPLGAFNFNVLHDATAQIFLQPNTTIPNTGRLSAEWIQGCSSETYEIKIIAIVKWNDNYFCIVDKAKFPDRLPATGGFYPSDLPLDQHSIRAEYSIFNTVRPLMSTSSGSVPMIGFWIHRGHTRDGLFSIKINGEAVRLQL</sequence>
<dbReference type="Gene3D" id="3.30.40.10">
    <property type="entry name" value="Zinc/RING finger domain, C3HC4 (zinc finger)"/>
    <property type="match status" value="1"/>
</dbReference>
<dbReference type="PROSITE" id="PS50089">
    <property type="entry name" value="ZF_RING_2"/>
    <property type="match status" value="1"/>
</dbReference>
<evidence type="ECO:0000259" key="4">
    <source>
        <dbReference type="PROSITE" id="PS50089"/>
    </source>
</evidence>
<evidence type="ECO:0000256" key="1">
    <source>
        <dbReference type="ARBA" id="ARBA00022723"/>
    </source>
</evidence>
<proteinExistence type="predicted"/>
<feature type="domain" description="RING-type" evidence="4">
    <location>
        <begin position="7"/>
        <end position="44"/>
    </location>
</feature>
<protein>
    <recommendedName>
        <fullName evidence="4">RING-type domain-containing protein</fullName>
    </recommendedName>
</protein>
<evidence type="ECO:0000313" key="5">
    <source>
        <dbReference type="EMBL" id="QHT86448.1"/>
    </source>
</evidence>
<dbReference type="GO" id="GO:0008270">
    <property type="term" value="F:zinc ion binding"/>
    <property type="evidence" value="ECO:0007669"/>
    <property type="project" value="UniProtKB-KW"/>
</dbReference>
<accession>A0A6C0I098</accession>
<dbReference type="PROSITE" id="PS00518">
    <property type="entry name" value="ZF_RING_1"/>
    <property type="match status" value="1"/>
</dbReference>
<dbReference type="InterPro" id="IPR013083">
    <property type="entry name" value="Znf_RING/FYVE/PHD"/>
</dbReference>
<dbReference type="SUPFAM" id="SSF57850">
    <property type="entry name" value="RING/U-box"/>
    <property type="match status" value="1"/>
</dbReference>
<reference evidence="5" key="1">
    <citation type="journal article" date="2020" name="Nature">
        <title>Giant virus diversity and host interactions through global metagenomics.</title>
        <authorList>
            <person name="Schulz F."/>
            <person name="Roux S."/>
            <person name="Paez-Espino D."/>
            <person name="Jungbluth S."/>
            <person name="Walsh D.A."/>
            <person name="Denef V.J."/>
            <person name="McMahon K.D."/>
            <person name="Konstantinidis K.T."/>
            <person name="Eloe-Fadrosh E.A."/>
            <person name="Kyrpides N.C."/>
            <person name="Woyke T."/>
        </authorList>
    </citation>
    <scope>NUCLEOTIDE SEQUENCE</scope>
    <source>
        <strain evidence="5">GVMAG-M-3300023184-186</strain>
    </source>
</reference>
<keyword evidence="2" id="KW-0863">Zinc-finger</keyword>
<keyword evidence="3" id="KW-0862">Zinc</keyword>
<dbReference type="InterPro" id="IPR052667">
    <property type="entry name" value="E3_ubiquitin-ligase_RING"/>
</dbReference>